<reference evidence="1 2" key="1">
    <citation type="submission" date="2018-08" db="EMBL/GenBank/DDBJ databases">
        <title>Draft genome of the lignicolous fungus Coniochaeta pulveracea.</title>
        <authorList>
            <person name="Borstlap C.J."/>
            <person name="De Witt R.N."/>
            <person name="Botha A."/>
            <person name="Volschenk H."/>
        </authorList>
    </citation>
    <scope>NUCLEOTIDE SEQUENCE [LARGE SCALE GENOMIC DNA]</scope>
    <source>
        <strain evidence="1 2">CAB683</strain>
    </source>
</reference>
<dbReference type="PANTHER" id="PTHR15396">
    <property type="entry name" value="RIBONUCLEASE P PROTEIN SUBUNIT P40"/>
    <property type="match status" value="1"/>
</dbReference>
<dbReference type="GO" id="GO:0030681">
    <property type="term" value="C:multimeric ribonuclease P complex"/>
    <property type="evidence" value="ECO:0007669"/>
    <property type="project" value="TreeGrafter"/>
</dbReference>
<dbReference type="GO" id="GO:0000171">
    <property type="term" value="F:ribonuclease MRP activity"/>
    <property type="evidence" value="ECO:0007669"/>
    <property type="project" value="TreeGrafter"/>
</dbReference>
<dbReference type="GO" id="GO:0000447">
    <property type="term" value="P:endonucleolytic cleavage in ITS1 to separate SSU-rRNA from 5.8S rRNA and LSU-rRNA from tricistronic rRNA transcript (SSU-rRNA, 5.8S rRNA, LSU-rRNA)"/>
    <property type="evidence" value="ECO:0007669"/>
    <property type="project" value="TreeGrafter"/>
</dbReference>
<accession>A0A420Y2T5</accession>
<dbReference type="AlphaFoldDB" id="A0A420Y2T5"/>
<dbReference type="Proteomes" id="UP000275385">
    <property type="component" value="Unassembled WGS sequence"/>
</dbReference>
<comment type="caution">
    <text evidence="1">The sequence shown here is derived from an EMBL/GenBank/DDBJ whole genome shotgun (WGS) entry which is preliminary data.</text>
</comment>
<protein>
    <submittedName>
        <fullName evidence="1">Uncharacterized protein</fullName>
    </submittedName>
</protein>
<dbReference type="OrthoDB" id="63112at2759"/>
<dbReference type="PANTHER" id="PTHR15396:SF1">
    <property type="entry name" value="RIBONUCLEASE P PROTEIN SUBUNIT P40"/>
    <property type="match status" value="1"/>
</dbReference>
<dbReference type="Pfam" id="PF08584">
    <property type="entry name" value="Ribonuc_P_40"/>
    <property type="match status" value="1"/>
</dbReference>
<organism evidence="1 2">
    <name type="scientific">Coniochaeta pulveracea</name>
    <dbReference type="NCBI Taxonomy" id="177199"/>
    <lineage>
        <taxon>Eukaryota</taxon>
        <taxon>Fungi</taxon>
        <taxon>Dikarya</taxon>
        <taxon>Ascomycota</taxon>
        <taxon>Pezizomycotina</taxon>
        <taxon>Sordariomycetes</taxon>
        <taxon>Sordariomycetidae</taxon>
        <taxon>Coniochaetales</taxon>
        <taxon>Coniochaetaceae</taxon>
        <taxon>Coniochaeta</taxon>
    </lineage>
</organism>
<name>A0A420Y2T5_9PEZI</name>
<dbReference type="EMBL" id="QVQW01000060">
    <property type="protein sequence ID" value="RKU42187.1"/>
    <property type="molecule type" value="Genomic_DNA"/>
</dbReference>
<dbReference type="GO" id="GO:0001682">
    <property type="term" value="P:tRNA 5'-leader removal"/>
    <property type="evidence" value="ECO:0007669"/>
    <property type="project" value="InterPro"/>
</dbReference>
<dbReference type="STRING" id="177199.A0A420Y2T5"/>
<dbReference type="InterPro" id="IPR013893">
    <property type="entry name" value="RNase_P_Rpp40"/>
</dbReference>
<gene>
    <name evidence="1" type="ORF">DL546_003514</name>
</gene>
<dbReference type="GO" id="GO:0004526">
    <property type="term" value="F:ribonuclease P activity"/>
    <property type="evidence" value="ECO:0007669"/>
    <property type="project" value="TreeGrafter"/>
</dbReference>
<evidence type="ECO:0000313" key="1">
    <source>
        <dbReference type="EMBL" id="RKU42187.1"/>
    </source>
</evidence>
<evidence type="ECO:0000313" key="2">
    <source>
        <dbReference type="Proteomes" id="UP000275385"/>
    </source>
</evidence>
<keyword evidence="2" id="KW-1185">Reference proteome</keyword>
<dbReference type="GO" id="GO:0000172">
    <property type="term" value="C:ribonuclease MRP complex"/>
    <property type="evidence" value="ECO:0007669"/>
    <property type="project" value="TreeGrafter"/>
</dbReference>
<sequence>MLAFSEPSVYQTSKCYVTHGTMGHLDPKQLPIKGKPWSTIGGLDFIHKIDLILPQDLLETVLASNLADRPGSEFRRVIMSLGEILTGDFLKEYIKQGNVMMLSEGTIGVDNVFVLKSGQLKMFLDKETYERAGLVGKPYGVKGKRGLKPKWIVELDLTSPAMFPGKKGFDRLIYACKNVLNRRLTWLFYNTAANTPDPDPMTPQAPTNLKAELIINRDLMVTIPPLKPEIDVASSMQRADYEDYASDIYEWLSLVRLESPRILASDEIDPYLSRYHVPGNDDEQLHPTKICKISWEGFFGSDWARQTLVDVMLALPSKAWFSLSATTFSTGLVAENTDCTFLRLPDLPGEYFIWEVKAHE</sequence>
<proteinExistence type="predicted"/>